<organism evidence="2 3">
    <name type="scientific">Oidiodendron maius (strain Zn)</name>
    <dbReference type="NCBI Taxonomy" id="913774"/>
    <lineage>
        <taxon>Eukaryota</taxon>
        <taxon>Fungi</taxon>
        <taxon>Dikarya</taxon>
        <taxon>Ascomycota</taxon>
        <taxon>Pezizomycotina</taxon>
        <taxon>Leotiomycetes</taxon>
        <taxon>Leotiomycetes incertae sedis</taxon>
        <taxon>Myxotrichaceae</taxon>
        <taxon>Oidiodendron</taxon>
    </lineage>
</organism>
<evidence type="ECO:0000313" key="3">
    <source>
        <dbReference type="Proteomes" id="UP000054321"/>
    </source>
</evidence>
<feature type="compositionally biased region" description="Basic and acidic residues" evidence="1">
    <location>
        <begin position="239"/>
        <end position="248"/>
    </location>
</feature>
<gene>
    <name evidence="2" type="ORF">OIDMADRAFT_62478</name>
</gene>
<dbReference type="EMBL" id="KN832920">
    <property type="protein sequence ID" value="KIM92556.1"/>
    <property type="molecule type" value="Genomic_DNA"/>
</dbReference>
<keyword evidence="3" id="KW-1185">Reference proteome</keyword>
<evidence type="ECO:0000313" key="2">
    <source>
        <dbReference type="EMBL" id="KIM92556.1"/>
    </source>
</evidence>
<feature type="region of interest" description="Disordered" evidence="1">
    <location>
        <begin position="142"/>
        <end position="166"/>
    </location>
</feature>
<feature type="region of interest" description="Disordered" evidence="1">
    <location>
        <begin position="70"/>
        <end position="99"/>
    </location>
</feature>
<evidence type="ECO:0000256" key="1">
    <source>
        <dbReference type="SAM" id="MobiDB-lite"/>
    </source>
</evidence>
<protein>
    <submittedName>
        <fullName evidence="2">Uncharacterized protein</fullName>
    </submittedName>
</protein>
<feature type="region of interest" description="Disordered" evidence="1">
    <location>
        <begin position="185"/>
        <end position="281"/>
    </location>
</feature>
<reference evidence="3" key="2">
    <citation type="submission" date="2015-01" db="EMBL/GenBank/DDBJ databases">
        <title>Evolutionary Origins and Diversification of the Mycorrhizal Mutualists.</title>
        <authorList>
            <consortium name="DOE Joint Genome Institute"/>
            <consortium name="Mycorrhizal Genomics Consortium"/>
            <person name="Kohler A."/>
            <person name="Kuo A."/>
            <person name="Nagy L.G."/>
            <person name="Floudas D."/>
            <person name="Copeland A."/>
            <person name="Barry K.W."/>
            <person name="Cichocki N."/>
            <person name="Veneault-Fourrey C."/>
            <person name="LaButti K."/>
            <person name="Lindquist E.A."/>
            <person name="Lipzen A."/>
            <person name="Lundell T."/>
            <person name="Morin E."/>
            <person name="Murat C."/>
            <person name="Riley R."/>
            <person name="Ohm R."/>
            <person name="Sun H."/>
            <person name="Tunlid A."/>
            <person name="Henrissat B."/>
            <person name="Grigoriev I.V."/>
            <person name="Hibbett D.S."/>
            <person name="Martin F."/>
        </authorList>
    </citation>
    <scope>NUCLEOTIDE SEQUENCE [LARGE SCALE GENOMIC DNA]</scope>
    <source>
        <strain evidence="3">Zn</strain>
    </source>
</reference>
<dbReference type="HOGENOM" id="CLU_940400_0_0_1"/>
<accession>A0A0C3GPU9</accession>
<sequence length="296" mass="31474">MSLIKRIESGQLPAELIEALRTLLSQQDVPYLDVPGVDGPGICVGTSLADIRRYLKAELEKELGSRPTVPANYSISGRRKLPDQMPQAEDVPAVSTTATATPRCRRDPLTVAQIESAPEAGMYRRKGKGRPLVSRAICLSSSVSSDADQPHARTPLRSHRPPSQASVLASPPLWVVRRPDHPTLICPLKKRKADSTLPRPTKRPATGAGSKPDFSDADDEDEPGLYGPEMEETGGGVRDVPDEVRDEAPVENPPAAASRPPANPPLVAAPTSPAKAGDASAHALSVPIVLSLQDSV</sequence>
<dbReference type="InParanoid" id="A0A0C3GPU9"/>
<dbReference type="AlphaFoldDB" id="A0A0C3GPU9"/>
<name>A0A0C3GPU9_OIDMZ</name>
<proteinExistence type="predicted"/>
<reference evidence="2 3" key="1">
    <citation type="submission" date="2014-04" db="EMBL/GenBank/DDBJ databases">
        <authorList>
            <consortium name="DOE Joint Genome Institute"/>
            <person name="Kuo A."/>
            <person name="Martino E."/>
            <person name="Perotto S."/>
            <person name="Kohler A."/>
            <person name="Nagy L.G."/>
            <person name="Floudas D."/>
            <person name="Copeland A."/>
            <person name="Barry K.W."/>
            <person name="Cichocki N."/>
            <person name="Veneault-Fourrey C."/>
            <person name="LaButti K."/>
            <person name="Lindquist E.A."/>
            <person name="Lipzen A."/>
            <person name="Lundell T."/>
            <person name="Morin E."/>
            <person name="Murat C."/>
            <person name="Sun H."/>
            <person name="Tunlid A."/>
            <person name="Henrissat B."/>
            <person name="Grigoriev I.V."/>
            <person name="Hibbett D.S."/>
            <person name="Martin F."/>
            <person name="Nordberg H.P."/>
            <person name="Cantor M.N."/>
            <person name="Hua S.X."/>
        </authorList>
    </citation>
    <scope>NUCLEOTIDE SEQUENCE [LARGE SCALE GENOMIC DNA]</scope>
    <source>
        <strain evidence="2 3">Zn</strain>
    </source>
</reference>
<dbReference type="Proteomes" id="UP000054321">
    <property type="component" value="Unassembled WGS sequence"/>
</dbReference>